<feature type="transmembrane region" description="Helical" evidence="1">
    <location>
        <begin position="58"/>
        <end position="77"/>
    </location>
</feature>
<dbReference type="EMBL" id="PKJT01000005">
    <property type="protein sequence ID" value="PKZ81948.1"/>
    <property type="molecule type" value="Genomic_DNA"/>
</dbReference>
<evidence type="ECO:0000256" key="1">
    <source>
        <dbReference type="SAM" id="Phobius"/>
    </source>
</evidence>
<dbReference type="AlphaFoldDB" id="A0AAX0VKL2"/>
<organism evidence="2 3">
    <name type="scientific">Micrococcus luteus</name>
    <name type="common">Micrococcus lysodeikticus</name>
    <dbReference type="NCBI Taxonomy" id="1270"/>
    <lineage>
        <taxon>Bacteria</taxon>
        <taxon>Bacillati</taxon>
        <taxon>Actinomycetota</taxon>
        <taxon>Actinomycetes</taxon>
        <taxon>Micrococcales</taxon>
        <taxon>Micrococcaceae</taxon>
        <taxon>Micrococcus</taxon>
    </lineage>
</organism>
<reference evidence="2 3" key="1">
    <citation type="submission" date="2017-12" db="EMBL/GenBank/DDBJ databases">
        <title>Phylogenetic diversity of female urinary microbiome.</title>
        <authorList>
            <person name="Thomas-White K."/>
            <person name="Wolfe A.J."/>
        </authorList>
    </citation>
    <scope>NUCLEOTIDE SEQUENCE [LARGE SCALE GENOMIC DNA]</scope>
    <source>
        <strain evidence="2 3">UMB0038</strain>
    </source>
</reference>
<keyword evidence="1" id="KW-1133">Transmembrane helix</keyword>
<keyword evidence="1" id="KW-0472">Membrane</keyword>
<feature type="transmembrane region" description="Helical" evidence="1">
    <location>
        <begin position="110"/>
        <end position="135"/>
    </location>
</feature>
<evidence type="ECO:0000313" key="3">
    <source>
        <dbReference type="Proteomes" id="UP000234847"/>
    </source>
</evidence>
<feature type="transmembrane region" description="Helical" evidence="1">
    <location>
        <begin position="156"/>
        <end position="177"/>
    </location>
</feature>
<accession>A0AAX0VKL2</accession>
<sequence length="234" mass="23135">MMTLMWGAVAASSLLVGAVLATLRRWHMGTIGLVLAFGAGALIASVSFELAEAGVQAAGPAAVGIGLTLGAAAYFLGDRAVERSAARSGGSSSGAALTVGALLDGIPEQLVLGIGLVAGEGVSLALLVAIFMSNLPESIAATADSLDGGKTRRHLLIQWSLVAVVCALATWGGGLIADVASPALTGGIQGFAAGALLVMLIDTMIPEAREKGGEKAGLLTVVGFALGAFLSLVV</sequence>
<feature type="transmembrane region" description="Helical" evidence="1">
    <location>
        <begin position="31"/>
        <end position="51"/>
    </location>
</feature>
<dbReference type="Proteomes" id="UP000234847">
    <property type="component" value="Unassembled WGS sequence"/>
</dbReference>
<feature type="transmembrane region" description="Helical" evidence="1">
    <location>
        <begin position="183"/>
        <end position="204"/>
    </location>
</feature>
<gene>
    <name evidence="2" type="ORF">CYJ95_07025</name>
</gene>
<feature type="transmembrane region" description="Helical" evidence="1">
    <location>
        <begin position="216"/>
        <end position="233"/>
    </location>
</feature>
<evidence type="ECO:0008006" key="4">
    <source>
        <dbReference type="Google" id="ProtNLM"/>
    </source>
</evidence>
<evidence type="ECO:0000313" key="2">
    <source>
        <dbReference type="EMBL" id="PKZ81948.1"/>
    </source>
</evidence>
<proteinExistence type="predicted"/>
<name>A0AAX0VKL2_MICLU</name>
<protein>
    <recommendedName>
        <fullName evidence="4">ZIP family zinc transporter</fullName>
    </recommendedName>
</protein>
<keyword evidence="1" id="KW-0812">Transmembrane</keyword>
<comment type="caution">
    <text evidence="2">The sequence shown here is derived from an EMBL/GenBank/DDBJ whole genome shotgun (WGS) entry which is preliminary data.</text>
</comment>